<evidence type="ECO:0000256" key="3">
    <source>
        <dbReference type="SAM" id="MobiDB-lite"/>
    </source>
</evidence>
<feature type="domain" description="RNA 2-O ribose methyltransferase substrate binding" evidence="4">
    <location>
        <begin position="77"/>
        <end position="153"/>
    </location>
</feature>
<accession>A6G5X9</accession>
<evidence type="ECO:0000256" key="2">
    <source>
        <dbReference type="ARBA" id="ARBA00022679"/>
    </source>
</evidence>
<dbReference type="GO" id="GO:0006396">
    <property type="term" value="P:RNA processing"/>
    <property type="evidence" value="ECO:0007669"/>
    <property type="project" value="InterPro"/>
</dbReference>
<dbReference type="eggNOG" id="COG0566">
    <property type="taxonomic scope" value="Bacteria"/>
</dbReference>
<dbReference type="AlphaFoldDB" id="A6G5X9"/>
<keyword evidence="6" id="KW-1185">Reference proteome</keyword>
<dbReference type="RefSeq" id="WP_006972128.1">
    <property type="nucleotide sequence ID" value="NZ_ABCS01000027.1"/>
</dbReference>
<dbReference type="InterPro" id="IPR029026">
    <property type="entry name" value="tRNA_m1G_MTases_N"/>
</dbReference>
<dbReference type="Pfam" id="PF00588">
    <property type="entry name" value="SpoU_methylase"/>
    <property type="match status" value="1"/>
</dbReference>
<evidence type="ECO:0000313" key="6">
    <source>
        <dbReference type="Proteomes" id="UP000005801"/>
    </source>
</evidence>
<dbReference type="Gene3D" id="3.40.1280.10">
    <property type="match status" value="1"/>
</dbReference>
<dbReference type="GO" id="GO:0005829">
    <property type="term" value="C:cytosol"/>
    <property type="evidence" value="ECO:0007669"/>
    <property type="project" value="TreeGrafter"/>
</dbReference>
<dbReference type="GO" id="GO:0008173">
    <property type="term" value="F:RNA methyltransferase activity"/>
    <property type="evidence" value="ECO:0007669"/>
    <property type="project" value="InterPro"/>
</dbReference>
<organism evidence="5 6">
    <name type="scientific">Plesiocystis pacifica SIR-1</name>
    <dbReference type="NCBI Taxonomy" id="391625"/>
    <lineage>
        <taxon>Bacteria</taxon>
        <taxon>Pseudomonadati</taxon>
        <taxon>Myxococcota</taxon>
        <taxon>Polyangia</taxon>
        <taxon>Nannocystales</taxon>
        <taxon>Nannocystaceae</taxon>
        <taxon>Plesiocystis</taxon>
    </lineage>
</organism>
<dbReference type="Proteomes" id="UP000005801">
    <property type="component" value="Unassembled WGS sequence"/>
</dbReference>
<evidence type="ECO:0000259" key="4">
    <source>
        <dbReference type="SMART" id="SM00967"/>
    </source>
</evidence>
<dbReference type="InterPro" id="IPR004441">
    <property type="entry name" value="rRNA_MeTrfase_TrmH"/>
</dbReference>
<evidence type="ECO:0000313" key="5">
    <source>
        <dbReference type="EMBL" id="EDM78753.1"/>
    </source>
</evidence>
<dbReference type="SMART" id="SM00967">
    <property type="entry name" value="SpoU_sub_bind"/>
    <property type="match status" value="1"/>
</dbReference>
<proteinExistence type="predicted"/>
<gene>
    <name evidence="5" type="ORF">PPSIR1_12248</name>
</gene>
<feature type="compositionally biased region" description="Basic and acidic residues" evidence="3">
    <location>
        <begin position="60"/>
        <end position="77"/>
    </location>
</feature>
<dbReference type="NCBIfam" id="TIGR00186">
    <property type="entry name" value="rRNA_methyl_3"/>
    <property type="match status" value="1"/>
</dbReference>
<dbReference type="Gene3D" id="3.30.1330.30">
    <property type="match status" value="1"/>
</dbReference>
<dbReference type="PANTHER" id="PTHR46429:SF1">
    <property type="entry name" value="23S RRNA (GUANOSINE-2'-O-)-METHYLTRANSFERASE RLMB"/>
    <property type="match status" value="1"/>
</dbReference>
<dbReference type="STRING" id="391625.PPSIR1_12248"/>
<dbReference type="CDD" id="cd18103">
    <property type="entry name" value="SpoU-like_RlmB"/>
    <property type="match status" value="1"/>
</dbReference>
<dbReference type="InterPro" id="IPR029028">
    <property type="entry name" value="Alpha/beta_knot_MTases"/>
</dbReference>
<keyword evidence="1 5" id="KW-0489">Methyltransferase</keyword>
<dbReference type="GO" id="GO:0032259">
    <property type="term" value="P:methylation"/>
    <property type="evidence" value="ECO:0007669"/>
    <property type="project" value="UniProtKB-KW"/>
</dbReference>
<reference evidence="5 6" key="1">
    <citation type="submission" date="2007-06" db="EMBL/GenBank/DDBJ databases">
        <authorList>
            <person name="Shimkets L."/>
            <person name="Ferriera S."/>
            <person name="Johnson J."/>
            <person name="Kravitz S."/>
            <person name="Beeson K."/>
            <person name="Sutton G."/>
            <person name="Rogers Y.-H."/>
            <person name="Friedman R."/>
            <person name="Frazier M."/>
            <person name="Venter J.C."/>
        </authorList>
    </citation>
    <scope>NUCLEOTIDE SEQUENCE [LARGE SCALE GENOMIC DNA]</scope>
    <source>
        <strain evidence="5 6">SIR-1</strain>
    </source>
</reference>
<feature type="compositionally biased region" description="Basic and acidic residues" evidence="3">
    <location>
        <begin position="1"/>
        <end position="10"/>
    </location>
</feature>
<dbReference type="InterPro" id="IPR013123">
    <property type="entry name" value="SpoU_subst-bd"/>
</dbReference>
<dbReference type="SUPFAM" id="SSF55315">
    <property type="entry name" value="L30e-like"/>
    <property type="match status" value="1"/>
</dbReference>
<feature type="compositionally biased region" description="Low complexity" evidence="3">
    <location>
        <begin position="31"/>
        <end position="40"/>
    </location>
</feature>
<protein>
    <submittedName>
        <fullName evidence="5">RNA methyltransferase, TrmH family, group 3</fullName>
    </submittedName>
</protein>
<sequence>MSRSKRPDRSRAKRGPAKGAKPGPAKPGPAKPGVAKPGAAKSGGAGDRPKREKGAKRGGRSRERERRVARLDPRHHPVPGERAVVELLRASPTRVRRLLLEEGRRFESLEALAAEALGERVTIERVEREIFDDLIGPGLARGVLAVTRPPRRWDFEALLEGGPEAEGGEAVRTRRGHRIIVLLDGVQDPHNLGAVIRNAEFFGATAVVWGQDRAAPLSAVAVRSSAGATERLPLGQVTNVARALEQAKASGTWWVVGTVVDEGTPVHEFAQDPPSDMILVLGSEERGMRRLTRERCDFLVTIARGGSLGSLNVSAAGAVALAKLA</sequence>
<comment type="caution">
    <text evidence="5">The sequence shown here is derived from an EMBL/GenBank/DDBJ whole genome shotgun (WGS) entry which is preliminary data.</text>
</comment>
<dbReference type="InterPro" id="IPR001537">
    <property type="entry name" value="SpoU_MeTrfase"/>
</dbReference>
<dbReference type="Pfam" id="PF08032">
    <property type="entry name" value="SpoU_sub_bind"/>
    <property type="match status" value="1"/>
</dbReference>
<dbReference type="PANTHER" id="PTHR46429">
    <property type="entry name" value="23S RRNA (GUANOSINE-2'-O-)-METHYLTRANSFERASE RLMB"/>
    <property type="match status" value="1"/>
</dbReference>
<dbReference type="GO" id="GO:0003723">
    <property type="term" value="F:RNA binding"/>
    <property type="evidence" value="ECO:0007669"/>
    <property type="project" value="InterPro"/>
</dbReference>
<dbReference type="EMBL" id="ABCS01000027">
    <property type="protein sequence ID" value="EDM78753.1"/>
    <property type="molecule type" value="Genomic_DNA"/>
</dbReference>
<evidence type="ECO:0000256" key="1">
    <source>
        <dbReference type="ARBA" id="ARBA00022603"/>
    </source>
</evidence>
<keyword evidence="2 5" id="KW-0808">Transferase</keyword>
<dbReference type="SUPFAM" id="SSF75217">
    <property type="entry name" value="alpha/beta knot"/>
    <property type="match status" value="1"/>
</dbReference>
<feature type="region of interest" description="Disordered" evidence="3">
    <location>
        <begin position="1"/>
        <end position="77"/>
    </location>
</feature>
<name>A6G5X9_9BACT</name>
<dbReference type="OrthoDB" id="9785673at2"/>
<dbReference type="InterPro" id="IPR029064">
    <property type="entry name" value="Ribosomal_eL30-like_sf"/>
</dbReference>